<dbReference type="Pfam" id="PF14392">
    <property type="entry name" value="zf-CCHC_4"/>
    <property type="match status" value="1"/>
</dbReference>
<accession>A0A7J6GSV3</accession>
<evidence type="ECO:0000313" key="4">
    <source>
        <dbReference type="Proteomes" id="UP000583929"/>
    </source>
</evidence>
<dbReference type="PROSITE" id="PS50158">
    <property type="entry name" value="ZF_CCHC"/>
    <property type="match status" value="1"/>
</dbReference>
<dbReference type="GO" id="GO:0008270">
    <property type="term" value="F:zinc ion binding"/>
    <property type="evidence" value="ECO:0007669"/>
    <property type="project" value="UniProtKB-KW"/>
</dbReference>
<name>A0A7J6GSV3_CANSA</name>
<dbReference type="InterPro" id="IPR040256">
    <property type="entry name" value="At4g02000-like"/>
</dbReference>
<keyword evidence="4" id="KW-1185">Reference proteome</keyword>
<dbReference type="PANTHER" id="PTHR31286">
    <property type="entry name" value="GLYCINE-RICH CELL WALL STRUCTURAL PROTEIN 1.8-LIKE"/>
    <property type="match status" value="1"/>
</dbReference>
<proteinExistence type="predicted"/>
<dbReference type="GO" id="GO:0003676">
    <property type="term" value="F:nucleic acid binding"/>
    <property type="evidence" value="ECO:0007669"/>
    <property type="project" value="InterPro"/>
</dbReference>
<dbReference type="InterPro" id="IPR025836">
    <property type="entry name" value="Zn_knuckle_CX2CX4HX4C"/>
</dbReference>
<evidence type="ECO:0000313" key="3">
    <source>
        <dbReference type="EMBL" id="KAF4386012.1"/>
    </source>
</evidence>
<protein>
    <recommendedName>
        <fullName evidence="2">CCHC-type domain-containing protein</fullName>
    </recommendedName>
</protein>
<dbReference type="InterPro" id="IPR001878">
    <property type="entry name" value="Znf_CCHC"/>
</dbReference>
<evidence type="ECO:0000256" key="1">
    <source>
        <dbReference type="PROSITE-ProRule" id="PRU00047"/>
    </source>
</evidence>
<dbReference type="Proteomes" id="UP000583929">
    <property type="component" value="Unassembled WGS sequence"/>
</dbReference>
<sequence length="326" mass="35545">MASIIACKSPLKGKSFSCIETTVKLSPCASSVKVLSSCCLYGRVIAPMNVDEATVVEFVAKTWKKQISVVPMVDIMKTANIFKFGFGSAEDRDWALVNGPWWGLVGKVVRLDLEEDKPATWTTYLMVQVDIDVQKPLVSGCFFDLIYGEKQWLQVKYVKIGIFCYNCGCLGHQRRGCKLSSPVTVAKVDGVPYPMFGPWLSLSSAYHDVFSGPSYGVPRRQALMKISDVDGDGSKTGQALKVRRPRRPVSATSRAAAVPGKSLVWFPKQRAVGVETGVSNPSMGGTSGALVIRKGSDHVSVLRGDEVDCSLGRDKVLKNLADLIWI</sequence>
<reference evidence="3 4" key="1">
    <citation type="journal article" date="2020" name="bioRxiv">
        <title>Sequence and annotation of 42 cannabis genomes reveals extensive copy number variation in cannabinoid synthesis and pathogen resistance genes.</title>
        <authorList>
            <person name="Mckernan K.J."/>
            <person name="Helbert Y."/>
            <person name="Kane L.T."/>
            <person name="Ebling H."/>
            <person name="Zhang L."/>
            <person name="Liu B."/>
            <person name="Eaton Z."/>
            <person name="Mclaughlin S."/>
            <person name="Kingan S."/>
            <person name="Baybayan P."/>
            <person name="Concepcion G."/>
            <person name="Jordan M."/>
            <person name="Riva A."/>
            <person name="Barbazuk W."/>
            <person name="Harkins T."/>
        </authorList>
    </citation>
    <scope>NUCLEOTIDE SEQUENCE [LARGE SCALE GENOMIC DNA]</scope>
    <source>
        <strain evidence="4">cv. Jamaican Lion 4</strain>
        <tissue evidence="3">Leaf</tissue>
    </source>
</reference>
<gene>
    <name evidence="3" type="ORF">G4B88_031147</name>
</gene>
<dbReference type="AlphaFoldDB" id="A0A7J6GSV3"/>
<keyword evidence="1" id="KW-0479">Metal-binding</keyword>
<dbReference type="EMBL" id="JAATIQ010000084">
    <property type="protein sequence ID" value="KAF4386012.1"/>
    <property type="molecule type" value="Genomic_DNA"/>
</dbReference>
<evidence type="ECO:0000259" key="2">
    <source>
        <dbReference type="PROSITE" id="PS50158"/>
    </source>
</evidence>
<keyword evidence="1" id="KW-0862">Zinc</keyword>
<dbReference type="PANTHER" id="PTHR31286:SF167">
    <property type="entry name" value="OS09G0268800 PROTEIN"/>
    <property type="match status" value="1"/>
</dbReference>
<organism evidence="3 4">
    <name type="scientific">Cannabis sativa</name>
    <name type="common">Hemp</name>
    <name type="synonym">Marijuana</name>
    <dbReference type="NCBI Taxonomy" id="3483"/>
    <lineage>
        <taxon>Eukaryota</taxon>
        <taxon>Viridiplantae</taxon>
        <taxon>Streptophyta</taxon>
        <taxon>Embryophyta</taxon>
        <taxon>Tracheophyta</taxon>
        <taxon>Spermatophyta</taxon>
        <taxon>Magnoliopsida</taxon>
        <taxon>eudicotyledons</taxon>
        <taxon>Gunneridae</taxon>
        <taxon>Pentapetalae</taxon>
        <taxon>rosids</taxon>
        <taxon>fabids</taxon>
        <taxon>Rosales</taxon>
        <taxon>Cannabaceae</taxon>
        <taxon>Cannabis</taxon>
    </lineage>
</organism>
<keyword evidence="1" id="KW-0863">Zinc-finger</keyword>
<feature type="domain" description="CCHC-type" evidence="2">
    <location>
        <begin position="164"/>
        <end position="178"/>
    </location>
</feature>
<comment type="caution">
    <text evidence="3">The sequence shown here is derived from an EMBL/GenBank/DDBJ whole genome shotgun (WGS) entry which is preliminary data.</text>
</comment>